<dbReference type="CDD" id="cd03791">
    <property type="entry name" value="GT5_Glycogen_synthase_DULL1-like"/>
    <property type="match status" value="1"/>
</dbReference>
<protein>
    <recommendedName>
        <fullName evidence="7">Glycogen synthase</fullName>
        <ecNumber evidence="7">2.4.1.21</ecNumber>
    </recommendedName>
    <alternativeName>
        <fullName evidence="7">Starch [bacterial glycogen] synthase</fullName>
    </alternativeName>
</protein>
<dbReference type="InterPro" id="IPR013534">
    <property type="entry name" value="Starch_synth_cat_dom"/>
</dbReference>
<dbReference type="InterPro" id="IPR011835">
    <property type="entry name" value="GS/SS"/>
</dbReference>
<dbReference type="EMBL" id="PCWW01000027">
    <property type="protein sequence ID" value="PIR13606.1"/>
    <property type="molecule type" value="Genomic_DNA"/>
</dbReference>
<feature type="domain" description="Starch synthase catalytic" evidence="9">
    <location>
        <begin position="7"/>
        <end position="242"/>
    </location>
</feature>
<feature type="domain" description="Glycosyl transferase family 1" evidence="8">
    <location>
        <begin position="293"/>
        <end position="443"/>
    </location>
</feature>
<dbReference type="SUPFAM" id="SSF53756">
    <property type="entry name" value="UDP-Glycosyltransferase/glycogen phosphorylase"/>
    <property type="match status" value="1"/>
</dbReference>
<accession>A0A2M6K9D5</accession>
<dbReference type="AlphaFoldDB" id="A0A2M6K9D5"/>
<dbReference type="InterPro" id="IPR001296">
    <property type="entry name" value="Glyco_trans_1"/>
</dbReference>
<comment type="function">
    <text evidence="2 7">Synthesizes alpha-1,4-glucan chains using ADP-glucose.</text>
</comment>
<dbReference type="PANTHER" id="PTHR45825:SF11">
    <property type="entry name" value="ALPHA AMYLASE DOMAIN-CONTAINING PROTEIN"/>
    <property type="match status" value="1"/>
</dbReference>
<evidence type="ECO:0000256" key="3">
    <source>
        <dbReference type="ARBA" id="ARBA00010281"/>
    </source>
</evidence>
<comment type="caution">
    <text evidence="10">The sequence shown here is derived from an EMBL/GenBank/DDBJ whole genome shotgun (WGS) entry which is preliminary data.</text>
</comment>
<dbReference type="NCBIfam" id="TIGR02095">
    <property type="entry name" value="glgA"/>
    <property type="match status" value="1"/>
</dbReference>
<dbReference type="EC" id="2.4.1.21" evidence="7"/>
<comment type="catalytic activity">
    <reaction evidence="1 7">
        <text>[(1-&gt;4)-alpha-D-glucosyl](n) + ADP-alpha-D-glucose = [(1-&gt;4)-alpha-D-glucosyl](n+1) + ADP + H(+)</text>
        <dbReference type="Rhea" id="RHEA:18189"/>
        <dbReference type="Rhea" id="RHEA-COMP:9584"/>
        <dbReference type="Rhea" id="RHEA-COMP:9587"/>
        <dbReference type="ChEBI" id="CHEBI:15378"/>
        <dbReference type="ChEBI" id="CHEBI:15444"/>
        <dbReference type="ChEBI" id="CHEBI:57498"/>
        <dbReference type="ChEBI" id="CHEBI:456216"/>
        <dbReference type="EC" id="2.4.1.21"/>
    </reaction>
</comment>
<name>A0A2M6K9D5_9BACT</name>
<dbReference type="GO" id="GO:0009011">
    <property type="term" value="F:alpha-1,4-glucan glucosyltransferase (ADP-glucose donor) activity"/>
    <property type="evidence" value="ECO:0007669"/>
    <property type="project" value="UniProtKB-UniRule"/>
</dbReference>
<dbReference type="UniPathway" id="UPA00164"/>
<evidence type="ECO:0000313" key="10">
    <source>
        <dbReference type="EMBL" id="PIR13606.1"/>
    </source>
</evidence>
<evidence type="ECO:0000259" key="9">
    <source>
        <dbReference type="Pfam" id="PF08323"/>
    </source>
</evidence>
<evidence type="ECO:0000256" key="1">
    <source>
        <dbReference type="ARBA" id="ARBA00001478"/>
    </source>
</evidence>
<organism evidence="10 11">
    <name type="scientific">Candidatus Falkowbacteria bacterium CG11_big_fil_rev_8_21_14_0_20_39_10</name>
    <dbReference type="NCBI Taxonomy" id="1974570"/>
    <lineage>
        <taxon>Bacteria</taxon>
        <taxon>Candidatus Falkowiibacteriota</taxon>
    </lineage>
</organism>
<dbReference type="GO" id="GO:0004373">
    <property type="term" value="F:alpha-1,4-glucan glucosyltransferase (UDP-glucose donor) activity"/>
    <property type="evidence" value="ECO:0007669"/>
    <property type="project" value="InterPro"/>
</dbReference>
<gene>
    <name evidence="7" type="primary">glgA</name>
    <name evidence="10" type="ORF">COV49_01480</name>
</gene>
<proteinExistence type="inferred from homology"/>
<evidence type="ECO:0000256" key="5">
    <source>
        <dbReference type="ARBA" id="ARBA00022679"/>
    </source>
</evidence>
<evidence type="ECO:0000313" key="11">
    <source>
        <dbReference type="Proteomes" id="UP000230869"/>
    </source>
</evidence>
<dbReference type="HAMAP" id="MF_00484">
    <property type="entry name" value="Glycogen_synth"/>
    <property type="match status" value="1"/>
</dbReference>
<dbReference type="GO" id="GO:0005978">
    <property type="term" value="P:glycogen biosynthetic process"/>
    <property type="evidence" value="ECO:0007669"/>
    <property type="project" value="UniProtKB-UniRule"/>
</dbReference>
<evidence type="ECO:0000256" key="2">
    <source>
        <dbReference type="ARBA" id="ARBA00002764"/>
    </source>
</evidence>
<dbReference type="Proteomes" id="UP000230869">
    <property type="component" value="Unassembled WGS sequence"/>
</dbReference>
<sequence>MKKNKLKILMAAAEVAPLAKVGGLADVVGSLPPAVKKLGVDVRVVMPLYGSIDKKKYGLKKIYPDLEVPSGRNFGKINIYQAKLPKTSVLVYFIDCPKYFGGQEVYAAGDNSKRFLFFSLSLLYSLPAIGFKPDIIHCHDSHTALIPDILKTTNLEFLKGIKTLFTIHNFQYQGKTGTEILSTGNLSKDSLKTLSRDAQDGDINFMVQGVLNSDIITTVSPTYSKEIITKAYGEDLDNIIRKRKKDLYGIVNGIDIDFFDPRKDKFIFKNYSAKSLEKKQENKLALQKRLGLPQDKDKPMAALISRFAWQKGLELITKKLCQPDCQLVFLGTGDPKYERQLKSLARKFPKKVSANIMFDVKLAQQIYAGADIFLMPSRFEPCGLGQMIAMRYGTVPVARATGGLADTVDEKVGFKFKKFSEPEFRKTLDRALKIYYNKPEKWKRLQINCMKKDFSWDKSAREYLKLYKKLAQ</sequence>
<evidence type="ECO:0000256" key="7">
    <source>
        <dbReference type="HAMAP-Rule" id="MF_00484"/>
    </source>
</evidence>
<dbReference type="PANTHER" id="PTHR45825">
    <property type="entry name" value="GRANULE-BOUND STARCH SYNTHASE 1, CHLOROPLASTIC/AMYLOPLASTIC"/>
    <property type="match status" value="1"/>
</dbReference>
<reference evidence="10 11" key="1">
    <citation type="submission" date="2017-09" db="EMBL/GenBank/DDBJ databases">
        <title>Depth-based differentiation of microbial function through sediment-hosted aquifers and enrichment of novel symbionts in the deep terrestrial subsurface.</title>
        <authorList>
            <person name="Probst A.J."/>
            <person name="Ladd B."/>
            <person name="Jarett J.K."/>
            <person name="Geller-Mcgrath D.E."/>
            <person name="Sieber C.M."/>
            <person name="Emerson J.B."/>
            <person name="Anantharaman K."/>
            <person name="Thomas B.C."/>
            <person name="Malmstrom R."/>
            <person name="Stieglmeier M."/>
            <person name="Klingl A."/>
            <person name="Woyke T."/>
            <person name="Ryan C.M."/>
            <person name="Banfield J.F."/>
        </authorList>
    </citation>
    <scope>NUCLEOTIDE SEQUENCE [LARGE SCALE GENOMIC DNA]</scope>
    <source>
        <strain evidence="10">CG11_big_fil_rev_8_21_14_0_20_39_10</strain>
    </source>
</reference>
<keyword evidence="6 7" id="KW-0320">Glycogen biosynthesis</keyword>
<keyword evidence="5 7" id="KW-0808">Transferase</keyword>
<comment type="pathway">
    <text evidence="7">Glycan biosynthesis; glycogen biosynthesis.</text>
</comment>
<comment type="similarity">
    <text evidence="3 7">Belongs to the glycosyltransferase 1 family. Bacterial/plant glycogen synthase subfamily.</text>
</comment>
<keyword evidence="4 7" id="KW-0328">Glycosyltransferase</keyword>
<dbReference type="Pfam" id="PF00534">
    <property type="entry name" value="Glycos_transf_1"/>
    <property type="match status" value="1"/>
</dbReference>
<evidence type="ECO:0000256" key="6">
    <source>
        <dbReference type="ARBA" id="ARBA00023056"/>
    </source>
</evidence>
<feature type="binding site" evidence="7">
    <location>
        <position position="20"/>
    </location>
    <ligand>
        <name>ADP-alpha-D-glucose</name>
        <dbReference type="ChEBI" id="CHEBI:57498"/>
    </ligand>
</feature>
<dbReference type="Pfam" id="PF08323">
    <property type="entry name" value="Glyco_transf_5"/>
    <property type="match status" value="1"/>
</dbReference>
<dbReference type="Gene3D" id="3.40.50.2000">
    <property type="entry name" value="Glycogen Phosphorylase B"/>
    <property type="match status" value="2"/>
</dbReference>
<evidence type="ECO:0000256" key="4">
    <source>
        <dbReference type="ARBA" id="ARBA00022676"/>
    </source>
</evidence>
<evidence type="ECO:0000259" key="8">
    <source>
        <dbReference type="Pfam" id="PF00534"/>
    </source>
</evidence>